<keyword evidence="5" id="KW-0560">Oxidoreductase</keyword>
<dbReference type="Gene3D" id="3.20.20.70">
    <property type="entry name" value="Aldolase class I"/>
    <property type="match status" value="1"/>
</dbReference>
<organism evidence="7 8">
    <name type="scientific">Schaalia radingae</name>
    <dbReference type="NCBI Taxonomy" id="131110"/>
    <lineage>
        <taxon>Bacteria</taxon>
        <taxon>Bacillati</taxon>
        <taxon>Actinomycetota</taxon>
        <taxon>Actinomycetes</taxon>
        <taxon>Actinomycetales</taxon>
        <taxon>Actinomycetaceae</taxon>
        <taxon>Schaalia</taxon>
    </lineage>
</organism>
<proteinExistence type="predicted"/>
<dbReference type="InterPro" id="IPR001155">
    <property type="entry name" value="OxRdtase_FMN_N"/>
</dbReference>
<evidence type="ECO:0000256" key="4">
    <source>
        <dbReference type="ARBA" id="ARBA00022857"/>
    </source>
</evidence>
<evidence type="ECO:0000256" key="2">
    <source>
        <dbReference type="ARBA" id="ARBA00022630"/>
    </source>
</evidence>
<keyword evidence="4" id="KW-0521">NADP</keyword>
<evidence type="ECO:0000259" key="6">
    <source>
        <dbReference type="Pfam" id="PF00724"/>
    </source>
</evidence>
<dbReference type="EMBL" id="LT629792">
    <property type="protein sequence ID" value="SDU04143.1"/>
    <property type="molecule type" value="Genomic_DNA"/>
</dbReference>
<feature type="domain" description="NADH:flavin oxidoreductase/NADH oxidase N-terminal" evidence="6">
    <location>
        <begin position="6"/>
        <end position="379"/>
    </location>
</feature>
<dbReference type="SUPFAM" id="SSF51395">
    <property type="entry name" value="FMN-linked oxidoreductases"/>
    <property type="match status" value="1"/>
</dbReference>
<evidence type="ECO:0000256" key="5">
    <source>
        <dbReference type="ARBA" id="ARBA00023002"/>
    </source>
</evidence>
<dbReference type="Pfam" id="PF00724">
    <property type="entry name" value="Oxidored_FMN"/>
    <property type="match status" value="1"/>
</dbReference>
<comment type="cofactor">
    <cofactor evidence="1">
        <name>FMN</name>
        <dbReference type="ChEBI" id="CHEBI:58210"/>
    </cofactor>
</comment>
<dbReference type="PANTHER" id="PTHR43303">
    <property type="entry name" value="NADPH DEHYDROGENASE C23G7.10C-RELATED"/>
    <property type="match status" value="1"/>
</dbReference>
<protein>
    <submittedName>
        <fullName evidence="7">2,4-dienoyl-CoA reductase</fullName>
    </submittedName>
</protein>
<dbReference type="RefSeq" id="WP_070727724.1">
    <property type="nucleotide sequence ID" value="NZ_LT629792.1"/>
</dbReference>
<accession>A0ABY0VAR5</accession>
<keyword evidence="8" id="KW-1185">Reference proteome</keyword>
<evidence type="ECO:0000313" key="8">
    <source>
        <dbReference type="Proteomes" id="UP000198976"/>
    </source>
</evidence>
<keyword evidence="2" id="KW-0285">Flavoprotein</keyword>
<keyword evidence="3" id="KW-0288">FMN</keyword>
<dbReference type="InterPro" id="IPR044152">
    <property type="entry name" value="YqjM-like"/>
</dbReference>
<evidence type="ECO:0000313" key="7">
    <source>
        <dbReference type="EMBL" id="SDU04143.1"/>
    </source>
</evidence>
<sequence>MARVRLFEPIEVGARRIAHRVWMPPMCQYSALPSGPTMGQPTDWHVVHYGARALGGAAAVIVEATGVVPEGRISPYCLSLHSDEQIPAFARVADAIHAGGSTALIQLSHAGRKASDPVDWAVEHSRRWARQAGRDLPISDQRDHELEWQTVAPSAVAFNERLGTPRELTGEEIDGLIRAFGDAAERAMRAGFDGVQIHGAHGYLIHEFLSPFSNTRTDKWGGDFEGRTRFLRRIAQEIRSRIGDEVVLGVRLSGTDWTKEYPEDGRDGWTLEETVRLARELARPGTEFSAHEGARGVDMINMSTGGNVPDARIHGGVGYQVFAAEAVRTGLHDAGITDVPVSAAGLITGAEQAEQILVDGRADMIEVGRPLLTDPMLPHVWAVRLRSEMAWPDPYLRGTARY</sequence>
<dbReference type="InterPro" id="IPR013785">
    <property type="entry name" value="Aldolase_TIM"/>
</dbReference>
<evidence type="ECO:0000256" key="3">
    <source>
        <dbReference type="ARBA" id="ARBA00022643"/>
    </source>
</evidence>
<evidence type="ECO:0000256" key="1">
    <source>
        <dbReference type="ARBA" id="ARBA00001917"/>
    </source>
</evidence>
<reference evidence="7 8" key="1">
    <citation type="submission" date="2016-10" db="EMBL/GenBank/DDBJ databases">
        <authorList>
            <person name="Varghese N."/>
            <person name="Submissions S."/>
        </authorList>
    </citation>
    <scope>NUCLEOTIDE SEQUENCE [LARGE SCALE GENOMIC DNA]</scope>
    <source>
        <strain evidence="7 8">DSM 9169</strain>
    </source>
</reference>
<gene>
    <name evidence="7" type="ORF">SAMN04489714_1800</name>
</gene>
<name>A0ABY0VAR5_9ACTO</name>
<dbReference type="PANTHER" id="PTHR43303:SF4">
    <property type="entry name" value="NADPH DEHYDROGENASE C23G7.10C-RELATED"/>
    <property type="match status" value="1"/>
</dbReference>
<dbReference type="Proteomes" id="UP000198976">
    <property type="component" value="Chromosome I"/>
</dbReference>